<dbReference type="EMBL" id="LAZR01015751">
    <property type="protein sequence ID" value="KKM07530.1"/>
    <property type="molecule type" value="Genomic_DNA"/>
</dbReference>
<feature type="non-terminal residue" evidence="1">
    <location>
        <position position="1"/>
    </location>
</feature>
<gene>
    <name evidence="1" type="ORF">LCGC14_1732960</name>
</gene>
<evidence type="ECO:0008006" key="2">
    <source>
        <dbReference type="Google" id="ProtNLM"/>
    </source>
</evidence>
<protein>
    <recommendedName>
        <fullName evidence="2">Bacteriophage Mu GpT domain-containing protein</fullName>
    </recommendedName>
</protein>
<name>A0A0F9H8Z5_9ZZZZ</name>
<sequence length="323" mass="36190">VQTHSGTSIERNIILDTSGNARHVRLYQKTPINVADVHFKVTAPWVQVQTHWSIERREALRNRKPSMFIDLLKTRRLDGTLDLADLLELRAWSTPASSADDLNPRGLPYWLSHRQAAVTAATDNGGFAAYTVWFSGGTSTGAKGGITTTGSVNTKWSNWGAVYTAVNPDFVKRMRRAFHATSFVAPLLVKDLRQGAASKFRIYMNLDVLTEYEDLVTSANENLGKDLDPFHGLTTFKRVPIIYTPQLDSFSIGASATETDPVFAVNHNHFFPIVQDGDWMREEDPMTDIEQHNTVTSFIDGSYQYFCNNVRQAGFVLHKTFAS</sequence>
<comment type="caution">
    <text evidence="1">The sequence shown here is derived from an EMBL/GenBank/DDBJ whole genome shotgun (WGS) entry which is preliminary data.</text>
</comment>
<proteinExistence type="predicted"/>
<reference evidence="1" key="1">
    <citation type="journal article" date="2015" name="Nature">
        <title>Complex archaea that bridge the gap between prokaryotes and eukaryotes.</title>
        <authorList>
            <person name="Spang A."/>
            <person name="Saw J.H."/>
            <person name="Jorgensen S.L."/>
            <person name="Zaremba-Niedzwiedzka K."/>
            <person name="Martijn J."/>
            <person name="Lind A.E."/>
            <person name="van Eijk R."/>
            <person name="Schleper C."/>
            <person name="Guy L."/>
            <person name="Ettema T.J."/>
        </authorList>
    </citation>
    <scope>NUCLEOTIDE SEQUENCE</scope>
</reference>
<evidence type="ECO:0000313" key="1">
    <source>
        <dbReference type="EMBL" id="KKM07530.1"/>
    </source>
</evidence>
<accession>A0A0F9H8Z5</accession>
<dbReference type="AlphaFoldDB" id="A0A0F9H8Z5"/>
<organism evidence="1">
    <name type="scientific">marine sediment metagenome</name>
    <dbReference type="NCBI Taxonomy" id="412755"/>
    <lineage>
        <taxon>unclassified sequences</taxon>
        <taxon>metagenomes</taxon>
        <taxon>ecological metagenomes</taxon>
    </lineage>
</organism>